<organism evidence="3 4">
    <name type="scientific">Alectoria fallacina</name>
    <dbReference type="NCBI Taxonomy" id="1903189"/>
    <lineage>
        <taxon>Eukaryota</taxon>
        <taxon>Fungi</taxon>
        <taxon>Dikarya</taxon>
        <taxon>Ascomycota</taxon>
        <taxon>Pezizomycotina</taxon>
        <taxon>Lecanoromycetes</taxon>
        <taxon>OSLEUM clade</taxon>
        <taxon>Lecanoromycetidae</taxon>
        <taxon>Lecanorales</taxon>
        <taxon>Lecanorineae</taxon>
        <taxon>Parmeliaceae</taxon>
        <taxon>Alectoria</taxon>
    </lineage>
</organism>
<gene>
    <name evidence="3" type="ORF">ALECFALPRED_007676</name>
</gene>
<reference evidence="3" key="1">
    <citation type="submission" date="2021-03" db="EMBL/GenBank/DDBJ databases">
        <authorList>
            <person name="Tagirdzhanova G."/>
        </authorList>
    </citation>
    <scope>NUCLEOTIDE SEQUENCE</scope>
</reference>
<dbReference type="Proteomes" id="UP000664203">
    <property type="component" value="Unassembled WGS sequence"/>
</dbReference>
<evidence type="ECO:0000313" key="4">
    <source>
        <dbReference type="Proteomes" id="UP000664203"/>
    </source>
</evidence>
<evidence type="ECO:0000313" key="3">
    <source>
        <dbReference type="EMBL" id="CAF9938393.1"/>
    </source>
</evidence>
<comment type="caution">
    <text evidence="3">The sequence shown here is derived from an EMBL/GenBank/DDBJ whole genome shotgun (WGS) entry which is preliminary data.</text>
</comment>
<feature type="coiled-coil region" evidence="1">
    <location>
        <begin position="142"/>
        <end position="169"/>
    </location>
</feature>
<feature type="compositionally biased region" description="Basic and acidic residues" evidence="2">
    <location>
        <begin position="1"/>
        <end position="12"/>
    </location>
</feature>
<dbReference type="EMBL" id="CAJPDR010000510">
    <property type="protein sequence ID" value="CAF9938393.1"/>
    <property type="molecule type" value="Genomic_DNA"/>
</dbReference>
<keyword evidence="4" id="KW-1185">Reference proteome</keyword>
<feature type="compositionally biased region" description="Polar residues" evidence="2">
    <location>
        <begin position="22"/>
        <end position="37"/>
    </location>
</feature>
<evidence type="ECO:0000256" key="2">
    <source>
        <dbReference type="SAM" id="MobiDB-lite"/>
    </source>
</evidence>
<evidence type="ECO:0000256" key="1">
    <source>
        <dbReference type="SAM" id="Coils"/>
    </source>
</evidence>
<name>A0A8H3J0F0_9LECA</name>
<dbReference type="AlphaFoldDB" id="A0A8H3J0F0"/>
<sequence>MDADTGKKEMARIEGNVAIEPGSSNEGEIGVSQQGTPSMMGDAPVESDTSSQQEANFGERGTPRMGGALPVLNPMATFFIPHTQAATIAGPTTSASDTLTVRPASHRPSTPPSFERFARELRELKSTGLSNKQRLAVMHDQRRQLLGHITTAKAEIDQLEGRLQREESIEGSQDILNRLKELNGLHGWVGYKWAGLEEEMADLEAEVATPGSREDEFWGL</sequence>
<keyword evidence="1" id="KW-0175">Coiled coil</keyword>
<dbReference type="OrthoDB" id="5330257at2759"/>
<feature type="region of interest" description="Disordered" evidence="2">
    <location>
        <begin position="1"/>
        <end position="66"/>
    </location>
</feature>
<accession>A0A8H3J0F0</accession>
<proteinExistence type="predicted"/>
<protein>
    <submittedName>
        <fullName evidence="3">Uncharacterized protein</fullName>
    </submittedName>
</protein>